<reference evidence="2 3" key="1">
    <citation type="submission" date="2019-11" db="EMBL/GenBank/DDBJ databases">
        <title>Genome sequence of Moorella glycerini DSM11254.</title>
        <authorList>
            <person name="Poehlein A."/>
            <person name="Boeer T."/>
            <person name="Daniel R."/>
        </authorList>
    </citation>
    <scope>NUCLEOTIDE SEQUENCE [LARGE SCALE GENOMIC DNA]</scope>
    <source>
        <strain evidence="2 3">DSM 11254</strain>
    </source>
</reference>
<evidence type="ECO:0000256" key="1">
    <source>
        <dbReference type="SAM" id="Phobius"/>
    </source>
</evidence>
<keyword evidence="1" id="KW-1133">Transmembrane helix</keyword>
<keyword evidence="1" id="KW-0472">Membrane</keyword>
<dbReference type="OrthoDB" id="1808705at2"/>
<feature type="transmembrane region" description="Helical" evidence="1">
    <location>
        <begin position="12"/>
        <end position="29"/>
    </location>
</feature>
<evidence type="ECO:0000313" key="3">
    <source>
        <dbReference type="Proteomes" id="UP000425916"/>
    </source>
</evidence>
<accession>A0A6I5ZPK5</accession>
<gene>
    <name evidence="2" type="ORF">MGLY_10680</name>
</gene>
<organism evidence="2 3">
    <name type="scientific">Neomoorella glycerini</name>
    <dbReference type="NCBI Taxonomy" id="55779"/>
    <lineage>
        <taxon>Bacteria</taxon>
        <taxon>Bacillati</taxon>
        <taxon>Bacillota</taxon>
        <taxon>Clostridia</taxon>
        <taxon>Neomoorellales</taxon>
        <taxon>Neomoorellaceae</taxon>
        <taxon>Neomoorella</taxon>
    </lineage>
</organism>
<keyword evidence="3" id="KW-1185">Reference proteome</keyword>
<dbReference type="Proteomes" id="UP000425916">
    <property type="component" value="Chromosome"/>
</dbReference>
<evidence type="ECO:0000313" key="2">
    <source>
        <dbReference type="EMBL" id="QGP91726.1"/>
    </source>
</evidence>
<keyword evidence="1" id="KW-0812">Transmembrane</keyword>
<dbReference type="RefSeq" id="WP_156272392.1">
    <property type="nucleotide sequence ID" value="NZ_CP046244.1"/>
</dbReference>
<dbReference type="EMBL" id="CP046244">
    <property type="protein sequence ID" value="QGP91726.1"/>
    <property type="molecule type" value="Genomic_DNA"/>
</dbReference>
<sequence length="120" mass="13299">MHDLLMQVLYDVLVLLATVAAGYAVAWLRKNLGVEGMRKVEVELAAKQELASLAVRFVEQAYRNLHGEDKYQKAAEWLAARAGELGMTMTADEIKGLIEAALRAFKDRFGEQWAAETTGS</sequence>
<protein>
    <submittedName>
        <fullName evidence="2">Bacteriophage holin protein</fullName>
    </submittedName>
</protein>
<dbReference type="NCBIfam" id="TIGR01673">
    <property type="entry name" value="holin_LLH"/>
    <property type="match status" value="1"/>
</dbReference>
<dbReference type="AlphaFoldDB" id="A0A6I5ZPK5"/>
<name>A0A6I5ZPK5_9FIRM</name>
<dbReference type="Pfam" id="PF09682">
    <property type="entry name" value="Phage_holin_6_1"/>
    <property type="match status" value="1"/>
</dbReference>
<dbReference type="InterPro" id="IPR010026">
    <property type="entry name" value="Phage_holin_LL-H"/>
</dbReference>
<proteinExistence type="predicted"/>